<evidence type="ECO:0000313" key="4">
    <source>
        <dbReference type="Proteomes" id="UP000505355"/>
    </source>
</evidence>
<dbReference type="Proteomes" id="UP000505355">
    <property type="component" value="Chromosome"/>
</dbReference>
<dbReference type="SUPFAM" id="SSF52096">
    <property type="entry name" value="ClpP/crotonase"/>
    <property type="match status" value="1"/>
</dbReference>
<evidence type="ECO:0000256" key="1">
    <source>
        <dbReference type="ARBA" id="ARBA00005254"/>
    </source>
</evidence>
<dbReference type="AlphaFoldDB" id="A0A7D4PTA6"/>
<dbReference type="EMBL" id="CP054139">
    <property type="protein sequence ID" value="QKJ29523.1"/>
    <property type="molecule type" value="Genomic_DNA"/>
</dbReference>
<dbReference type="InterPro" id="IPR018376">
    <property type="entry name" value="Enoyl-CoA_hyd/isom_CS"/>
</dbReference>
<protein>
    <submittedName>
        <fullName evidence="3">Enoyl-CoA hydratase/isomerase family protein</fullName>
    </submittedName>
</protein>
<reference evidence="3 4" key="1">
    <citation type="submission" date="2020-05" db="EMBL/GenBank/DDBJ databases">
        <title>Mucilaginibacter mali sp. nov.</title>
        <authorList>
            <person name="Kim H.S."/>
            <person name="Lee K.C."/>
            <person name="Suh M.K."/>
            <person name="Kim J.-S."/>
            <person name="Han K.-I."/>
            <person name="Eom M.K."/>
            <person name="Shin Y.K."/>
            <person name="Lee J.-S."/>
        </authorList>
    </citation>
    <scope>NUCLEOTIDE SEQUENCE [LARGE SCALE GENOMIC DNA]</scope>
    <source>
        <strain evidence="3 4">G2-14</strain>
    </source>
</reference>
<dbReference type="GO" id="GO:0006635">
    <property type="term" value="P:fatty acid beta-oxidation"/>
    <property type="evidence" value="ECO:0007669"/>
    <property type="project" value="TreeGrafter"/>
</dbReference>
<dbReference type="InterPro" id="IPR001753">
    <property type="entry name" value="Enoyl-CoA_hydra/iso"/>
</dbReference>
<evidence type="ECO:0000313" key="3">
    <source>
        <dbReference type="EMBL" id="QKJ29523.1"/>
    </source>
</evidence>
<keyword evidence="3" id="KW-0413">Isomerase</keyword>
<organism evidence="3 4">
    <name type="scientific">Mucilaginibacter mali</name>
    <dbReference type="NCBI Taxonomy" id="2740462"/>
    <lineage>
        <taxon>Bacteria</taxon>
        <taxon>Pseudomonadati</taxon>
        <taxon>Bacteroidota</taxon>
        <taxon>Sphingobacteriia</taxon>
        <taxon>Sphingobacteriales</taxon>
        <taxon>Sphingobacteriaceae</taxon>
        <taxon>Mucilaginibacter</taxon>
    </lineage>
</organism>
<comment type="similarity">
    <text evidence="1 2">Belongs to the enoyl-CoA hydratase/isomerase family.</text>
</comment>
<dbReference type="RefSeq" id="WP_173414215.1">
    <property type="nucleotide sequence ID" value="NZ_CP054139.1"/>
</dbReference>
<proteinExistence type="inferred from homology"/>
<dbReference type="PANTHER" id="PTHR11941:SF45">
    <property type="entry name" value="ENOYL-COA DELTA ISOMERASE 1, MITOCHONDRIAL"/>
    <property type="match status" value="1"/>
</dbReference>
<dbReference type="CDD" id="cd06558">
    <property type="entry name" value="crotonase-like"/>
    <property type="match status" value="1"/>
</dbReference>
<dbReference type="Pfam" id="PF00378">
    <property type="entry name" value="ECH_1"/>
    <property type="match status" value="1"/>
</dbReference>
<name>A0A7D4PTA6_9SPHI</name>
<dbReference type="PANTHER" id="PTHR11941">
    <property type="entry name" value="ENOYL-COA HYDRATASE-RELATED"/>
    <property type="match status" value="1"/>
</dbReference>
<sequence length="255" mass="28549">METIKLTITDRLAVIQLDRGRSNPINHQMVKELVACVQELDSNKDVGGLIITGKENFFSSGIDLIEAYNYDEEQIRAFWTDFMRLPAALASFRKPLVAAISGHSPAGGCVVAICADYRVMADGPYIIGLNEIPVGIIVPDSIFNLYAFWLGKRRAYQYLMEGKLVKAPDALEIGLVDEVTTALNVMSAAEAKMREYMKFSAPTWIRSKQNLRRELVGQLNADQSQTLDAMLKQWWAPATRKGLEMMIQQLKSKNS</sequence>
<evidence type="ECO:0000256" key="2">
    <source>
        <dbReference type="RuleBase" id="RU003707"/>
    </source>
</evidence>
<dbReference type="InterPro" id="IPR029045">
    <property type="entry name" value="ClpP/crotonase-like_dom_sf"/>
</dbReference>
<dbReference type="KEGG" id="mmab:HQ865_07055"/>
<dbReference type="Gene3D" id="3.90.226.10">
    <property type="entry name" value="2-enoyl-CoA Hydratase, Chain A, domain 1"/>
    <property type="match status" value="1"/>
</dbReference>
<dbReference type="GO" id="GO:0016853">
    <property type="term" value="F:isomerase activity"/>
    <property type="evidence" value="ECO:0007669"/>
    <property type="project" value="UniProtKB-KW"/>
</dbReference>
<keyword evidence="4" id="KW-1185">Reference proteome</keyword>
<accession>A0A7D4PTA6</accession>
<dbReference type="PROSITE" id="PS00166">
    <property type="entry name" value="ENOYL_COA_HYDRATASE"/>
    <property type="match status" value="1"/>
</dbReference>
<gene>
    <name evidence="3" type="ORF">HQ865_07055</name>
</gene>